<organism evidence="2 3">
    <name type="scientific">Sphingomonas sanguinis</name>
    <dbReference type="NCBI Taxonomy" id="33051"/>
    <lineage>
        <taxon>Bacteria</taxon>
        <taxon>Pseudomonadati</taxon>
        <taxon>Pseudomonadota</taxon>
        <taxon>Alphaproteobacteria</taxon>
        <taxon>Sphingomonadales</taxon>
        <taxon>Sphingomonadaceae</taxon>
        <taxon>Sphingomonas</taxon>
    </lineage>
</organism>
<feature type="region of interest" description="Disordered" evidence="1">
    <location>
        <begin position="1"/>
        <end position="20"/>
    </location>
</feature>
<dbReference type="Pfam" id="PF11000">
    <property type="entry name" value="DUF2840"/>
    <property type="match status" value="1"/>
</dbReference>
<name>A0A147I5A9_9SPHN</name>
<accession>A0A147I5A9</accession>
<evidence type="ECO:0000256" key="1">
    <source>
        <dbReference type="SAM" id="MobiDB-lite"/>
    </source>
</evidence>
<reference evidence="2 3" key="1">
    <citation type="journal article" date="2016" name="Front. Microbiol.">
        <title>Genomic Resource of Rice Seed Associated Bacteria.</title>
        <authorList>
            <person name="Midha S."/>
            <person name="Bansal K."/>
            <person name="Sharma S."/>
            <person name="Kumar N."/>
            <person name="Patil P.P."/>
            <person name="Chaudhry V."/>
            <person name="Patil P.B."/>
        </authorList>
    </citation>
    <scope>NUCLEOTIDE SEQUENCE [LARGE SCALE GENOMIC DNA]</scope>
    <source>
        <strain evidence="2 3">NS319</strain>
    </source>
</reference>
<comment type="caution">
    <text evidence="2">The sequence shown here is derived from an EMBL/GenBank/DDBJ whole genome shotgun (WGS) entry which is preliminary data.</text>
</comment>
<proteinExistence type="predicted"/>
<evidence type="ECO:0000313" key="2">
    <source>
        <dbReference type="EMBL" id="KTT73824.1"/>
    </source>
</evidence>
<keyword evidence="2" id="KW-0326">Glycosidase</keyword>
<dbReference type="GO" id="GO:0016798">
    <property type="term" value="F:hydrolase activity, acting on glycosyl bonds"/>
    <property type="evidence" value="ECO:0007669"/>
    <property type="project" value="UniProtKB-KW"/>
</dbReference>
<evidence type="ECO:0000313" key="3">
    <source>
        <dbReference type="Proteomes" id="UP000072867"/>
    </source>
</evidence>
<dbReference type="Proteomes" id="UP000072867">
    <property type="component" value="Unassembled WGS sequence"/>
</dbReference>
<keyword evidence="2" id="KW-0378">Hydrolase</keyword>
<sequence>MTDASPHGASAEPLPPTPPFAGLTRVQLTHIEKKIEHWIRFGRPAQETIVDRRRRLFFYRPDSRFAFVRWTANDFGTVISRVDIVRAVGPGEPYQTLPFVVPGGDILLRVSGWSKVEQVLRHIDAVETAGFDPQDVAPDHWRHVGNRIAAGEGPRPYTADRHRAWRKRQEIGE</sequence>
<dbReference type="EMBL" id="LDTD01000014">
    <property type="protein sequence ID" value="KTT73824.1"/>
    <property type="molecule type" value="Genomic_DNA"/>
</dbReference>
<dbReference type="InterPro" id="IPR021263">
    <property type="entry name" value="DUF2840"/>
</dbReference>
<protein>
    <submittedName>
        <fullName evidence="2">Glycosidase</fullName>
    </submittedName>
</protein>
<gene>
    <name evidence="2" type="ORF">NS319_02660</name>
</gene>
<dbReference type="RefSeq" id="WP_058732285.1">
    <property type="nucleotide sequence ID" value="NZ_LDTD01000014.1"/>
</dbReference>
<dbReference type="PATRIC" id="fig|33051.3.peg.775"/>
<dbReference type="AlphaFoldDB" id="A0A147I5A9"/>